<evidence type="ECO:0000313" key="3">
    <source>
        <dbReference type="EMBL" id="KYF56304.1"/>
    </source>
</evidence>
<accession>A0A150PKR1</accession>
<organism evidence="3 4">
    <name type="scientific">Sorangium cellulosum</name>
    <name type="common">Polyangium cellulosum</name>
    <dbReference type="NCBI Taxonomy" id="56"/>
    <lineage>
        <taxon>Bacteria</taxon>
        <taxon>Pseudomonadati</taxon>
        <taxon>Myxococcota</taxon>
        <taxon>Polyangia</taxon>
        <taxon>Polyangiales</taxon>
        <taxon>Polyangiaceae</taxon>
        <taxon>Sorangium</taxon>
    </lineage>
</organism>
<protein>
    <submittedName>
        <fullName evidence="3">Uncharacterized protein</fullName>
    </submittedName>
</protein>
<dbReference type="AlphaFoldDB" id="A0A150PKR1"/>
<reference evidence="3 4" key="1">
    <citation type="submission" date="2014-02" db="EMBL/GenBank/DDBJ databases">
        <title>The small core and large imbalanced accessory genome model reveals a collaborative survival strategy of Sorangium cellulosum strains in nature.</title>
        <authorList>
            <person name="Han K."/>
            <person name="Peng R."/>
            <person name="Blom J."/>
            <person name="Li Y.-Z."/>
        </authorList>
    </citation>
    <scope>NUCLEOTIDE SEQUENCE [LARGE SCALE GENOMIC DNA]</scope>
    <source>
        <strain evidence="3 4">So0157-25</strain>
    </source>
</reference>
<evidence type="ECO:0000256" key="2">
    <source>
        <dbReference type="SAM" id="Phobius"/>
    </source>
</evidence>
<dbReference type="Proteomes" id="UP000075420">
    <property type="component" value="Unassembled WGS sequence"/>
</dbReference>
<keyword evidence="2" id="KW-0812">Transmembrane</keyword>
<dbReference type="EMBL" id="JELY01001290">
    <property type="protein sequence ID" value="KYF56304.1"/>
    <property type="molecule type" value="Genomic_DNA"/>
</dbReference>
<gene>
    <name evidence="3" type="ORF">BE08_07590</name>
</gene>
<feature type="region of interest" description="Disordered" evidence="1">
    <location>
        <begin position="286"/>
        <end position="305"/>
    </location>
</feature>
<keyword evidence="2" id="KW-1133">Transmembrane helix</keyword>
<feature type="transmembrane region" description="Helical" evidence="2">
    <location>
        <begin position="197"/>
        <end position="216"/>
    </location>
</feature>
<sequence length="305" mass="34045">MASKRQRRDSPRERLLAEVGRQVARRLGGSGSELAASQQTLAYLNWLAWHCGGFATVPAFLNAARADIVAILHAGALGVERTAHVHARSLLENLVRHCYFDSRPSLFVARSVLPEEDVRDVWADLLKEIQRLPHFQPALGDAAKTGSLFSEIEHAYQQSSRFVHGSTARYRSLYWNIRSIDLDAERARDLDTALRRLGEACLLLLALVHLGPYLLVSQPIRRFMLRDAMDAGGRARFLRCMESVPVMWAQHQRAAALRTWRERKRKPFPTSDGLLLDRRGLTLVASPSSSVKSQAAAPGPGRRGA</sequence>
<evidence type="ECO:0000256" key="1">
    <source>
        <dbReference type="SAM" id="MobiDB-lite"/>
    </source>
</evidence>
<evidence type="ECO:0000313" key="4">
    <source>
        <dbReference type="Proteomes" id="UP000075420"/>
    </source>
</evidence>
<feature type="compositionally biased region" description="Low complexity" evidence="1">
    <location>
        <begin position="295"/>
        <end position="305"/>
    </location>
</feature>
<comment type="caution">
    <text evidence="3">The sequence shown here is derived from an EMBL/GenBank/DDBJ whole genome shotgun (WGS) entry which is preliminary data.</text>
</comment>
<keyword evidence="2" id="KW-0472">Membrane</keyword>
<name>A0A150PKR1_SORCE</name>
<proteinExistence type="predicted"/>